<feature type="transmembrane region" description="Helical" evidence="7">
    <location>
        <begin position="337"/>
        <end position="358"/>
    </location>
</feature>
<feature type="transmembrane region" description="Helical" evidence="7">
    <location>
        <begin position="157"/>
        <end position="174"/>
    </location>
</feature>
<dbReference type="GO" id="GO:0005886">
    <property type="term" value="C:plasma membrane"/>
    <property type="evidence" value="ECO:0007669"/>
    <property type="project" value="TreeGrafter"/>
</dbReference>
<sequence length="426" mass="44947">MENVKKNGRLVALENGDLSENFNTVQKVFLGLQNTLGMCGVILVPILCGLDVSVTLFCAGVGTLIYQFIDKRMVPAFLGGSFAIIAPVTTVIKEMGLPYAQIGIVAMAVFYFLFALLLKLVGKERVHQIFPPIIVGPIIMVLGLSLASVGVEEAVQNWPVAIITFLIAVCVNCFAKGLTNVLTIVIALVGGYIVAIPFDLVDFQPVLDAAWFGVPNFTLPSFSLDENWWRAVLLIMPAAIVPCLEHIGDVMAVGTTVGKDFTENPGLSRSVFACGVSTTLSGLLGGPSLTIHSENTGVLAVTHLYSPFIVACGAAWMALLAFCPKFSALCGTIPDAVLGGVGILLYGMVTSVGVRTLVENRVDFSKARNLAIASAILILGIGGATLTFGNFSLSSMAFAAISGIILHFVLPGRKPAKAEQKDEPAA</sequence>
<gene>
    <name evidence="8" type="ORF">IAD24_06220</name>
</gene>
<evidence type="ECO:0000256" key="7">
    <source>
        <dbReference type="SAM" id="Phobius"/>
    </source>
</evidence>
<feature type="transmembrane region" description="Helical" evidence="7">
    <location>
        <begin position="181"/>
        <end position="198"/>
    </location>
</feature>
<evidence type="ECO:0000256" key="3">
    <source>
        <dbReference type="ARBA" id="ARBA00022448"/>
    </source>
</evidence>
<reference evidence="8" key="1">
    <citation type="submission" date="2020-10" db="EMBL/GenBank/DDBJ databases">
        <authorList>
            <person name="Gilroy R."/>
        </authorList>
    </citation>
    <scope>NUCLEOTIDE SEQUENCE</scope>
    <source>
        <strain evidence="8">ChiGjej2B2-16831</strain>
    </source>
</reference>
<feature type="transmembrane region" description="Helical" evidence="7">
    <location>
        <begin position="42"/>
        <end position="66"/>
    </location>
</feature>
<proteinExistence type="inferred from homology"/>
<keyword evidence="4 7" id="KW-0812">Transmembrane</keyword>
<dbReference type="InterPro" id="IPR006042">
    <property type="entry name" value="Xan_ur_permease"/>
</dbReference>
<evidence type="ECO:0000256" key="4">
    <source>
        <dbReference type="ARBA" id="ARBA00022692"/>
    </source>
</evidence>
<dbReference type="InterPro" id="IPR006043">
    <property type="entry name" value="NCS2"/>
</dbReference>
<keyword evidence="5 7" id="KW-1133">Transmembrane helix</keyword>
<evidence type="ECO:0000256" key="6">
    <source>
        <dbReference type="ARBA" id="ARBA00023136"/>
    </source>
</evidence>
<dbReference type="PROSITE" id="PS01116">
    <property type="entry name" value="XANTH_URACIL_PERMASE"/>
    <property type="match status" value="1"/>
</dbReference>
<feature type="transmembrane region" description="Helical" evidence="7">
    <location>
        <begin position="98"/>
        <end position="118"/>
    </location>
</feature>
<evidence type="ECO:0000256" key="1">
    <source>
        <dbReference type="ARBA" id="ARBA00004141"/>
    </source>
</evidence>
<feature type="transmembrane region" description="Helical" evidence="7">
    <location>
        <begin position="267"/>
        <end position="286"/>
    </location>
</feature>
<dbReference type="Proteomes" id="UP000824128">
    <property type="component" value="Unassembled WGS sequence"/>
</dbReference>
<feature type="transmembrane region" description="Helical" evidence="7">
    <location>
        <begin position="73"/>
        <end position="92"/>
    </location>
</feature>
<dbReference type="AlphaFoldDB" id="A0A9D1N415"/>
<reference evidence="8" key="2">
    <citation type="journal article" date="2021" name="PeerJ">
        <title>Extensive microbial diversity within the chicken gut microbiome revealed by metagenomics and culture.</title>
        <authorList>
            <person name="Gilroy R."/>
            <person name="Ravi A."/>
            <person name="Getino M."/>
            <person name="Pursley I."/>
            <person name="Horton D.L."/>
            <person name="Alikhan N.F."/>
            <person name="Baker D."/>
            <person name="Gharbi K."/>
            <person name="Hall N."/>
            <person name="Watson M."/>
            <person name="Adriaenssens E.M."/>
            <person name="Foster-Nyarko E."/>
            <person name="Jarju S."/>
            <person name="Secka A."/>
            <person name="Antonio M."/>
            <person name="Oren A."/>
            <person name="Chaudhuri R.R."/>
            <person name="La Ragione R."/>
            <person name="Hildebrand F."/>
            <person name="Pallen M.J."/>
        </authorList>
    </citation>
    <scope>NUCLEOTIDE SEQUENCE</scope>
    <source>
        <strain evidence="8">ChiGjej2B2-16831</strain>
    </source>
</reference>
<comment type="similarity">
    <text evidence="2">Belongs to the nucleobase:cation symporter-2 (NCS2) (TC 2.A.40) family.</text>
</comment>
<feature type="transmembrane region" description="Helical" evidence="7">
    <location>
        <begin position="130"/>
        <end position="151"/>
    </location>
</feature>
<dbReference type="GO" id="GO:0042907">
    <property type="term" value="F:xanthine transmembrane transporter activity"/>
    <property type="evidence" value="ECO:0007669"/>
    <property type="project" value="TreeGrafter"/>
</dbReference>
<evidence type="ECO:0000313" key="8">
    <source>
        <dbReference type="EMBL" id="HIU94739.1"/>
    </source>
</evidence>
<dbReference type="EMBL" id="DVNZ01000197">
    <property type="protein sequence ID" value="HIU94739.1"/>
    <property type="molecule type" value="Genomic_DNA"/>
</dbReference>
<dbReference type="Pfam" id="PF00860">
    <property type="entry name" value="Xan_ur_permease"/>
    <property type="match status" value="1"/>
</dbReference>
<name>A0A9D1N415_9FIRM</name>
<dbReference type="NCBIfam" id="TIGR00801">
    <property type="entry name" value="ncs2"/>
    <property type="match status" value="1"/>
</dbReference>
<feature type="transmembrane region" description="Helical" evidence="7">
    <location>
        <begin position="370"/>
        <end position="389"/>
    </location>
</feature>
<feature type="transmembrane region" description="Helical" evidence="7">
    <location>
        <begin position="395"/>
        <end position="412"/>
    </location>
</feature>
<evidence type="ECO:0000313" key="9">
    <source>
        <dbReference type="Proteomes" id="UP000824128"/>
    </source>
</evidence>
<evidence type="ECO:0000256" key="5">
    <source>
        <dbReference type="ARBA" id="ARBA00022989"/>
    </source>
</evidence>
<dbReference type="PANTHER" id="PTHR42810:SF2">
    <property type="entry name" value="PURINE PERMEASE C1399.01C-RELATED"/>
    <property type="match status" value="1"/>
</dbReference>
<accession>A0A9D1N415</accession>
<organism evidence="8 9">
    <name type="scientific">Candidatus Aphodomorpha intestinavium</name>
    <dbReference type="NCBI Taxonomy" id="2840672"/>
    <lineage>
        <taxon>Bacteria</taxon>
        <taxon>Bacillati</taxon>
        <taxon>Bacillota</taxon>
        <taxon>Clostridia</taxon>
        <taxon>Eubacteriales</taxon>
        <taxon>Candidatus Aphodomorpha</taxon>
    </lineage>
</organism>
<keyword evidence="3" id="KW-0813">Transport</keyword>
<keyword evidence="6 7" id="KW-0472">Membrane</keyword>
<evidence type="ECO:0000256" key="2">
    <source>
        <dbReference type="ARBA" id="ARBA00008821"/>
    </source>
</evidence>
<comment type="subcellular location">
    <subcellularLocation>
        <location evidence="1">Membrane</location>
        <topology evidence="1">Multi-pass membrane protein</topology>
    </subcellularLocation>
</comment>
<protein>
    <submittedName>
        <fullName evidence="8">Uracil-xanthine permease</fullName>
    </submittedName>
</protein>
<comment type="caution">
    <text evidence="8">The sequence shown here is derived from an EMBL/GenBank/DDBJ whole genome shotgun (WGS) entry which is preliminary data.</text>
</comment>
<feature type="transmembrane region" description="Helical" evidence="7">
    <location>
        <begin position="298"/>
        <end position="322"/>
    </location>
</feature>
<dbReference type="PANTHER" id="PTHR42810">
    <property type="entry name" value="PURINE PERMEASE C1399.01C-RELATED"/>
    <property type="match status" value="1"/>
</dbReference>